<keyword evidence="3" id="KW-1185">Reference proteome</keyword>
<dbReference type="RefSeq" id="WP_071070280.1">
    <property type="nucleotide sequence ID" value="NZ_CP017754.1"/>
</dbReference>
<feature type="transmembrane region" description="Helical" evidence="1">
    <location>
        <begin position="105"/>
        <end position="128"/>
    </location>
</feature>
<feature type="transmembrane region" description="Helical" evidence="1">
    <location>
        <begin position="228"/>
        <end position="247"/>
    </location>
</feature>
<dbReference type="Proteomes" id="UP000177515">
    <property type="component" value="Chromosome 1"/>
</dbReference>
<keyword evidence="1" id="KW-1133">Transmembrane helix</keyword>
<organism evidence="2 3">
    <name type="scientific">Cupriavidus malaysiensis</name>
    <dbReference type="NCBI Taxonomy" id="367825"/>
    <lineage>
        <taxon>Bacteria</taxon>
        <taxon>Pseudomonadati</taxon>
        <taxon>Pseudomonadota</taxon>
        <taxon>Betaproteobacteria</taxon>
        <taxon>Burkholderiales</taxon>
        <taxon>Burkholderiaceae</taxon>
        <taxon>Cupriavidus</taxon>
    </lineage>
</organism>
<feature type="transmembrane region" description="Helical" evidence="1">
    <location>
        <begin position="311"/>
        <end position="331"/>
    </location>
</feature>
<name>A0ABM6F6W2_9BURK</name>
<keyword evidence="1" id="KW-0472">Membrane</keyword>
<feature type="transmembrane region" description="Helical" evidence="1">
    <location>
        <begin position="162"/>
        <end position="179"/>
    </location>
</feature>
<sequence length="522" mass="57752">MPRPESPPFAPAFSNAESEGRKTATCIGLLVALSIVGVTYLRFAPWVPSAFYGDDLYNLLATRPEGDFVHSWEQALVGVFYEKYRPVFVTIWFALTRISHEDLRAFLIFNGLVHTLNATIFYFLALALSRNNRMTSIALTLVFASSRFALYQVTQGTGPVESVALTFFLLMLLAISQALQQPERGRWQWLALSALILALHTHERYLAVSPWLAIVLFVLALKRPGRQAAAFIPALLSLLTPVANFLVKTCLLGSSFFVGTGSTHLAPDVRSSLDRFLQALLSVCGINHGPDFLAGHDVLSGLASGNPMDGAVLAAAAVVLGLWIWLMMRAVSAMKASGSGRIYIPLFFLGLLLLILLPPALTIRMEQRWIYAPFCLFLLCFAWACGATNSRKWLPTLACVLACLSLFGIDTYLSRYFENIYMMSASAAATLAKRDIIDTKAAPQGAPLLLMASRDHCQWTFIDGRFFELYEGSPRKIHCEQDPQAFARLLAIHSSAYAFTYMPDVGFKPEQRQTEKATRGHS</sequence>
<proteinExistence type="predicted"/>
<feature type="transmembrane region" description="Helical" evidence="1">
    <location>
        <begin position="205"/>
        <end position="221"/>
    </location>
</feature>
<protein>
    <recommendedName>
        <fullName evidence="4">Glycosyltransferase RgtA/B/C/D-like domain-containing protein</fullName>
    </recommendedName>
</protein>
<evidence type="ECO:0000313" key="3">
    <source>
        <dbReference type="Proteomes" id="UP000177515"/>
    </source>
</evidence>
<gene>
    <name evidence="2" type="ORF">BKK80_16955</name>
</gene>
<feature type="transmembrane region" description="Helical" evidence="1">
    <location>
        <begin position="393"/>
        <end position="413"/>
    </location>
</feature>
<feature type="transmembrane region" description="Helical" evidence="1">
    <location>
        <begin position="20"/>
        <end position="41"/>
    </location>
</feature>
<accession>A0ABM6F6W2</accession>
<keyword evidence="1" id="KW-0812">Transmembrane</keyword>
<feature type="transmembrane region" description="Helical" evidence="1">
    <location>
        <begin position="343"/>
        <end position="363"/>
    </location>
</feature>
<dbReference type="EMBL" id="CP017754">
    <property type="protein sequence ID" value="AOZ07323.1"/>
    <property type="molecule type" value="Genomic_DNA"/>
</dbReference>
<evidence type="ECO:0000256" key="1">
    <source>
        <dbReference type="SAM" id="Phobius"/>
    </source>
</evidence>
<feature type="transmembrane region" description="Helical" evidence="1">
    <location>
        <begin position="369"/>
        <end position="386"/>
    </location>
</feature>
<reference evidence="2 3" key="1">
    <citation type="submission" date="2016-10" db="EMBL/GenBank/DDBJ databases">
        <title>Complete genome sequences of three Cupriavidus strains isolated from various Malaysian environments.</title>
        <authorList>
            <person name="Abdullah A.A.-A."/>
            <person name="Shafie N.A.H."/>
            <person name="Lau N.S."/>
        </authorList>
    </citation>
    <scope>NUCLEOTIDE SEQUENCE [LARGE SCALE GENOMIC DNA]</scope>
    <source>
        <strain evidence="2 3">USMAA1020</strain>
    </source>
</reference>
<evidence type="ECO:0008006" key="4">
    <source>
        <dbReference type="Google" id="ProtNLM"/>
    </source>
</evidence>
<evidence type="ECO:0000313" key="2">
    <source>
        <dbReference type="EMBL" id="AOZ07323.1"/>
    </source>
</evidence>